<dbReference type="CDD" id="cd00685">
    <property type="entry name" value="Trans_IPPS_HT"/>
    <property type="match status" value="1"/>
</dbReference>
<comment type="cofactor">
    <cofactor evidence="1">
        <name>Mg(2+)</name>
        <dbReference type="ChEBI" id="CHEBI:18420"/>
    </cofactor>
</comment>
<keyword evidence="7" id="KW-1185">Reference proteome</keyword>
<reference evidence="6 7" key="1">
    <citation type="submission" date="2021-07" db="EMBL/GenBank/DDBJ databases">
        <title>complete genome sequencing of Tessaracoccus sp.J1M15.</title>
        <authorList>
            <person name="Bae J.-W."/>
            <person name="Kim D.-y."/>
        </authorList>
    </citation>
    <scope>NUCLEOTIDE SEQUENCE [LARGE SCALE GENOMIC DNA]</scope>
    <source>
        <strain evidence="6 7">J1M15</strain>
    </source>
</reference>
<dbReference type="PROSITE" id="PS00723">
    <property type="entry name" value="POLYPRENYL_SYNTHASE_1"/>
    <property type="match status" value="1"/>
</dbReference>
<organism evidence="6 7">
    <name type="scientific">Tessaracoccus palaemonis</name>
    <dbReference type="NCBI Taxonomy" id="2829499"/>
    <lineage>
        <taxon>Bacteria</taxon>
        <taxon>Bacillati</taxon>
        <taxon>Actinomycetota</taxon>
        <taxon>Actinomycetes</taxon>
        <taxon>Propionibacteriales</taxon>
        <taxon>Propionibacteriaceae</taxon>
        <taxon>Tessaracoccus</taxon>
    </lineage>
</organism>
<protein>
    <submittedName>
        <fullName evidence="6">Polyprenyl synthetase family protein</fullName>
    </submittedName>
</protein>
<keyword evidence="5" id="KW-0460">Magnesium</keyword>
<comment type="similarity">
    <text evidence="2">Belongs to the FPP/GGPP synthase family.</text>
</comment>
<keyword evidence="3" id="KW-0808">Transferase</keyword>
<dbReference type="RefSeq" id="WP_219080548.1">
    <property type="nucleotide sequence ID" value="NZ_CP079216.1"/>
</dbReference>
<dbReference type="Proteomes" id="UP000824504">
    <property type="component" value="Chromosome"/>
</dbReference>
<dbReference type="SFLD" id="SFLDS00005">
    <property type="entry name" value="Isoprenoid_Synthase_Type_I"/>
    <property type="match status" value="1"/>
</dbReference>
<dbReference type="PANTHER" id="PTHR12001">
    <property type="entry name" value="GERANYLGERANYL PYROPHOSPHATE SYNTHASE"/>
    <property type="match status" value="1"/>
</dbReference>
<accession>A0ABX8SFD3</accession>
<dbReference type="Pfam" id="PF00348">
    <property type="entry name" value="polyprenyl_synt"/>
    <property type="match status" value="1"/>
</dbReference>
<proteinExistence type="inferred from homology"/>
<dbReference type="PANTHER" id="PTHR12001:SF85">
    <property type="entry name" value="SHORT CHAIN ISOPRENYL DIPHOSPHATE SYNTHASE"/>
    <property type="match status" value="1"/>
</dbReference>
<name>A0ABX8SFD3_9ACTN</name>
<evidence type="ECO:0000256" key="3">
    <source>
        <dbReference type="ARBA" id="ARBA00022679"/>
    </source>
</evidence>
<evidence type="ECO:0000256" key="1">
    <source>
        <dbReference type="ARBA" id="ARBA00001946"/>
    </source>
</evidence>
<evidence type="ECO:0000313" key="6">
    <source>
        <dbReference type="EMBL" id="QXT62036.1"/>
    </source>
</evidence>
<dbReference type="PROSITE" id="PS00444">
    <property type="entry name" value="POLYPRENYL_SYNTHASE_2"/>
    <property type="match status" value="1"/>
</dbReference>
<evidence type="ECO:0000256" key="2">
    <source>
        <dbReference type="ARBA" id="ARBA00006706"/>
    </source>
</evidence>
<dbReference type="InterPro" id="IPR033749">
    <property type="entry name" value="Polyprenyl_synt_CS"/>
</dbReference>
<gene>
    <name evidence="6" type="ORF">KDB89_09620</name>
</gene>
<keyword evidence="4" id="KW-0479">Metal-binding</keyword>
<dbReference type="InterPro" id="IPR000092">
    <property type="entry name" value="Polyprenyl_synt"/>
</dbReference>
<evidence type="ECO:0000256" key="4">
    <source>
        <dbReference type="ARBA" id="ARBA00022723"/>
    </source>
</evidence>
<evidence type="ECO:0000256" key="5">
    <source>
        <dbReference type="ARBA" id="ARBA00022842"/>
    </source>
</evidence>
<sequence>MRRSCEPTSPLSPDFLSAVGGTLTRFLDAQAPLLEAIGSADLLPVAHDALAGGKRLRPAYCYWGHVAVAGVPADDDPLLKVASSLDLLHVSALVHDDLIDDADTRRGEPAAHRRFEALHGARGGRGDAAEFGRSSAILLGDLLLMWSIQLADESGAALLDAARPLLTVMRAEVTAGQFLDVSAQYGTTGAATAAAELDVASRVLEYKSARYSIRRPTQIGAALGGADAAQQAALGEFGSLIGRAFQLRDDVMGVFGDAAVTGKPYGGDIHEGKRTVLVLKALETSPAAAELESILGAPGLGDADVARAADIIEASGALAHVEDLIARDTARALERLDGADLHEDGRSALAVLADRSVRRVA</sequence>
<evidence type="ECO:0000313" key="7">
    <source>
        <dbReference type="Proteomes" id="UP000824504"/>
    </source>
</evidence>
<dbReference type="EMBL" id="CP079216">
    <property type="protein sequence ID" value="QXT62036.1"/>
    <property type="molecule type" value="Genomic_DNA"/>
</dbReference>